<evidence type="ECO:0000313" key="7">
    <source>
        <dbReference type="EMBL" id="MBC3536967.1"/>
    </source>
</evidence>
<keyword evidence="1 4" id="KW-0963">Cytoplasm</keyword>
<keyword evidence="3 4" id="KW-0520">NAD</keyword>
<comment type="similarity">
    <text evidence="4">Belongs to the sirtuin family. Class U subfamily.</text>
</comment>
<dbReference type="InterPro" id="IPR026590">
    <property type="entry name" value="Ssirtuin_cat_dom"/>
</dbReference>
<sequence length="240" mass="26931">MADIDTFLDLVKHSDNIVFFGGAGVSTESGIPDFRSTDGLYHQHYKYPPETMLSHTFYEQHMDEFYRFYRDKMLALDAQPNMAHIKLAELEQAGKLKAIVTQNIDGLHQKAGSKNVLELHGSVHRNYCQHCHKLFSAEYIKNSTGIPHCDDCGGTIKPDVVLYEEGLDNDTVQQALYYISHADMLIIGGTSLVVYPAAGLINYYHGHKLVLINKSSTDMDSRADLVLHEPIGQVFAKITL</sequence>
<dbReference type="InterPro" id="IPR028628">
    <property type="entry name" value="Sirtuin_class_U"/>
</dbReference>
<feature type="binding site" evidence="4">
    <location>
        <position position="102"/>
    </location>
    <ligand>
        <name>NAD(+)</name>
        <dbReference type="ChEBI" id="CHEBI:57540"/>
    </ligand>
</feature>
<accession>A0ABR6VI39</accession>
<dbReference type="NCBIfam" id="NF001753">
    <property type="entry name" value="PRK00481.1-3"/>
    <property type="match status" value="1"/>
</dbReference>
<feature type="binding site" evidence="4">
    <location>
        <position position="104"/>
    </location>
    <ligand>
        <name>nicotinamide</name>
        <dbReference type="ChEBI" id="CHEBI:17154"/>
    </ligand>
</feature>
<dbReference type="EC" id="2.3.1.286" evidence="4"/>
<feature type="binding site" evidence="4 5">
    <location>
        <position position="128"/>
    </location>
    <ligand>
        <name>Zn(2+)</name>
        <dbReference type="ChEBI" id="CHEBI:29105"/>
    </ligand>
</feature>
<comment type="function">
    <text evidence="4">NAD-dependent protein deacetylase which modulates the activities of several enzymes which are inactive in their acetylated form.</text>
</comment>
<feature type="binding site" evidence="4">
    <location>
        <position position="23"/>
    </location>
    <ligand>
        <name>NAD(+)</name>
        <dbReference type="ChEBI" id="CHEBI:57540"/>
    </ligand>
</feature>
<dbReference type="HAMAP" id="MF_01968">
    <property type="entry name" value="Sirtuin_ClassU"/>
    <property type="match status" value="1"/>
</dbReference>
<keyword evidence="4 5" id="KW-0479">Metal-binding</keyword>
<keyword evidence="4 5" id="KW-0862">Zinc</keyword>
<evidence type="ECO:0000256" key="5">
    <source>
        <dbReference type="PROSITE-ProRule" id="PRU00236"/>
    </source>
</evidence>
<dbReference type="Proteomes" id="UP000606870">
    <property type="component" value="Unassembled WGS sequence"/>
</dbReference>
<feature type="binding site" evidence="4 5">
    <location>
        <position position="131"/>
    </location>
    <ligand>
        <name>Zn(2+)</name>
        <dbReference type="ChEBI" id="CHEBI:29105"/>
    </ligand>
</feature>
<feature type="binding site" evidence="4">
    <location>
        <position position="120"/>
    </location>
    <ligand>
        <name>NAD(+)</name>
        <dbReference type="ChEBI" id="CHEBI:57540"/>
    </ligand>
</feature>
<comment type="caution">
    <text evidence="4">Lacks conserved residue(s) required for the propagation of feature annotation.</text>
</comment>
<evidence type="ECO:0000256" key="2">
    <source>
        <dbReference type="ARBA" id="ARBA00022679"/>
    </source>
</evidence>
<feature type="binding site" evidence="4">
    <location>
        <position position="34"/>
    </location>
    <ligand>
        <name>NAD(+)</name>
        <dbReference type="ChEBI" id="CHEBI:57540"/>
    </ligand>
</feature>
<dbReference type="RefSeq" id="WP_186503123.1">
    <property type="nucleotide sequence ID" value="NZ_JACOGK010000017.1"/>
</dbReference>
<comment type="caution">
    <text evidence="7">The sequence shown here is derived from an EMBL/GenBank/DDBJ whole genome shotgun (WGS) entry which is preliminary data.</text>
</comment>
<evidence type="ECO:0000259" key="6">
    <source>
        <dbReference type="PROSITE" id="PS50305"/>
    </source>
</evidence>
<dbReference type="SUPFAM" id="SSF52467">
    <property type="entry name" value="DHS-like NAD/FAD-binding domain"/>
    <property type="match status" value="1"/>
</dbReference>
<feature type="binding site" evidence="4">
    <location>
        <position position="105"/>
    </location>
    <ligand>
        <name>nicotinamide</name>
        <dbReference type="ChEBI" id="CHEBI:17154"/>
    </ligand>
</feature>
<proteinExistence type="inferred from homology"/>
<dbReference type="InterPro" id="IPR050134">
    <property type="entry name" value="NAD-dep_sirtuin_deacylases"/>
</dbReference>
<feature type="binding site" evidence="4">
    <location>
        <position position="190"/>
    </location>
    <ligand>
        <name>NAD(+)</name>
        <dbReference type="ChEBI" id="CHEBI:57540"/>
    </ligand>
</feature>
<keyword evidence="8" id="KW-1185">Reference proteome</keyword>
<protein>
    <recommendedName>
        <fullName evidence="4">NAD-dependent protein deacetylase</fullName>
        <ecNumber evidence="4">2.3.1.286</ecNumber>
    </recommendedName>
    <alternativeName>
        <fullName evidence="4">Regulatory protein SIR2 homolog</fullName>
    </alternativeName>
</protein>
<feature type="binding site" evidence="4">
    <location>
        <position position="34"/>
    </location>
    <ligand>
        <name>nicotinamide</name>
        <dbReference type="ChEBI" id="CHEBI:17154"/>
    </ligand>
</feature>
<comment type="cofactor">
    <cofactor evidence="4">
        <name>Zn(2+)</name>
        <dbReference type="ChEBI" id="CHEBI:29105"/>
    </cofactor>
    <text evidence="4">Binds 1 zinc ion per subunit.</text>
</comment>
<evidence type="ECO:0000256" key="1">
    <source>
        <dbReference type="ARBA" id="ARBA00022490"/>
    </source>
</evidence>
<feature type="binding site" evidence="4">
    <location>
        <position position="213"/>
    </location>
    <ligand>
        <name>NAD(+)</name>
        <dbReference type="ChEBI" id="CHEBI:57540"/>
    </ligand>
</feature>
<evidence type="ECO:0000256" key="3">
    <source>
        <dbReference type="ARBA" id="ARBA00023027"/>
    </source>
</evidence>
<feature type="binding site" evidence="4">
    <location>
        <position position="105"/>
    </location>
    <ligand>
        <name>NAD(+)</name>
        <dbReference type="ChEBI" id="CHEBI:57540"/>
    </ligand>
</feature>
<dbReference type="PANTHER" id="PTHR11085:SF4">
    <property type="entry name" value="NAD-DEPENDENT PROTEIN DEACYLASE"/>
    <property type="match status" value="1"/>
</dbReference>
<organism evidence="7 8">
    <name type="scientific">Megasphaera hominis</name>
    <dbReference type="NCBI Taxonomy" id="159836"/>
    <lineage>
        <taxon>Bacteria</taxon>
        <taxon>Bacillati</taxon>
        <taxon>Bacillota</taxon>
        <taxon>Negativicutes</taxon>
        <taxon>Veillonellales</taxon>
        <taxon>Veillonellaceae</taxon>
        <taxon>Megasphaera</taxon>
    </lineage>
</organism>
<reference evidence="7 8" key="1">
    <citation type="submission" date="2020-08" db="EMBL/GenBank/DDBJ databases">
        <authorList>
            <person name="Liu C."/>
            <person name="Sun Q."/>
        </authorList>
    </citation>
    <scope>NUCLEOTIDE SEQUENCE [LARGE SCALE GENOMIC DNA]</scope>
    <source>
        <strain evidence="7 8">NSJ-59</strain>
    </source>
</reference>
<dbReference type="EMBL" id="JACOGK010000017">
    <property type="protein sequence ID" value="MBC3536967.1"/>
    <property type="molecule type" value="Genomic_DNA"/>
</dbReference>
<feature type="active site" description="Proton acceptor" evidence="4 5">
    <location>
        <position position="120"/>
    </location>
</feature>
<name>A0ABR6VI39_9FIRM</name>
<dbReference type="Pfam" id="PF02146">
    <property type="entry name" value="SIR2"/>
    <property type="match status" value="1"/>
</dbReference>
<evidence type="ECO:0000256" key="4">
    <source>
        <dbReference type="HAMAP-Rule" id="MF_01968"/>
    </source>
</evidence>
<feature type="binding site" evidence="4">
    <location>
        <position position="191"/>
    </location>
    <ligand>
        <name>NAD(+)</name>
        <dbReference type="ChEBI" id="CHEBI:57540"/>
    </ligand>
</feature>
<dbReference type="Gene3D" id="3.30.1600.10">
    <property type="entry name" value="SIR2/SIRT2 'Small Domain"/>
    <property type="match status" value="1"/>
</dbReference>
<dbReference type="InterPro" id="IPR003000">
    <property type="entry name" value="Sirtuin"/>
</dbReference>
<feature type="binding site" evidence="4">
    <location>
        <position position="27"/>
    </location>
    <ligand>
        <name>NAD(+)</name>
        <dbReference type="ChEBI" id="CHEBI:57540"/>
    </ligand>
</feature>
<dbReference type="InterPro" id="IPR029035">
    <property type="entry name" value="DHS-like_NAD/FAD-binding_dom"/>
</dbReference>
<comment type="catalytic activity">
    <reaction evidence="4">
        <text>N(6)-acetyl-L-lysyl-[protein] + NAD(+) + H2O = 2''-O-acetyl-ADP-D-ribose + nicotinamide + L-lysyl-[protein]</text>
        <dbReference type="Rhea" id="RHEA:43636"/>
        <dbReference type="Rhea" id="RHEA-COMP:9752"/>
        <dbReference type="Rhea" id="RHEA-COMP:10731"/>
        <dbReference type="ChEBI" id="CHEBI:15377"/>
        <dbReference type="ChEBI" id="CHEBI:17154"/>
        <dbReference type="ChEBI" id="CHEBI:29969"/>
        <dbReference type="ChEBI" id="CHEBI:57540"/>
        <dbReference type="ChEBI" id="CHEBI:61930"/>
        <dbReference type="ChEBI" id="CHEBI:83767"/>
        <dbReference type="EC" id="2.3.1.286"/>
    </reaction>
</comment>
<dbReference type="NCBIfam" id="NF001752">
    <property type="entry name" value="PRK00481.1-1"/>
    <property type="match status" value="1"/>
</dbReference>
<feature type="binding site" evidence="4">
    <location>
        <position position="35"/>
    </location>
    <ligand>
        <name>NAD(+)</name>
        <dbReference type="ChEBI" id="CHEBI:57540"/>
    </ligand>
</feature>
<keyword evidence="2 4" id="KW-0808">Transferase</keyword>
<gene>
    <name evidence="4" type="primary">cobB</name>
    <name evidence="7" type="ORF">H8J70_06860</name>
</gene>
<feature type="binding site" evidence="4 5">
    <location>
        <position position="149"/>
    </location>
    <ligand>
        <name>Zn(2+)</name>
        <dbReference type="ChEBI" id="CHEBI:29105"/>
    </ligand>
</feature>
<dbReference type="PROSITE" id="PS50305">
    <property type="entry name" value="SIRTUIN"/>
    <property type="match status" value="1"/>
</dbReference>
<evidence type="ECO:0000313" key="8">
    <source>
        <dbReference type="Proteomes" id="UP000606870"/>
    </source>
</evidence>
<dbReference type="PANTHER" id="PTHR11085">
    <property type="entry name" value="NAD-DEPENDENT PROTEIN DEACYLASE SIRTUIN-5, MITOCHONDRIAL-RELATED"/>
    <property type="match status" value="1"/>
</dbReference>
<comment type="subcellular location">
    <subcellularLocation>
        <location evidence="4">Cytoplasm</location>
    </subcellularLocation>
</comment>
<feature type="binding site" evidence="4">
    <location>
        <position position="104"/>
    </location>
    <ligand>
        <name>NAD(+)</name>
        <dbReference type="ChEBI" id="CHEBI:57540"/>
    </ligand>
</feature>
<feature type="binding site" evidence="4">
    <location>
        <position position="231"/>
    </location>
    <ligand>
        <name>NAD(+)</name>
        <dbReference type="ChEBI" id="CHEBI:57540"/>
    </ligand>
</feature>
<feature type="binding site" evidence="4 5">
    <location>
        <position position="152"/>
    </location>
    <ligand>
        <name>Zn(2+)</name>
        <dbReference type="ChEBI" id="CHEBI:29105"/>
    </ligand>
</feature>
<dbReference type="Gene3D" id="3.40.50.1220">
    <property type="entry name" value="TPP-binding domain"/>
    <property type="match status" value="1"/>
</dbReference>
<dbReference type="InterPro" id="IPR026591">
    <property type="entry name" value="Sirtuin_cat_small_dom_sf"/>
</dbReference>
<feature type="domain" description="Deacetylase sirtuin-type" evidence="6">
    <location>
        <begin position="1"/>
        <end position="240"/>
    </location>
</feature>